<organism evidence="2 3">
    <name type="scientific">Methylorubrum suomiense</name>
    <dbReference type="NCBI Taxonomy" id="144191"/>
    <lineage>
        <taxon>Bacteria</taxon>
        <taxon>Pseudomonadati</taxon>
        <taxon>Pseudomonadota</taxon>
        <taxon>Alphaproteobacteria</taxon>
        <taxon>Hyphomicrobiales</taxon>
        <taxon>Methylobacteriaceae</taxon>
        <taxon>Methylorubrum</taxon>
    </lineage>
</organism>
<name>A0ABQ4V2R4_9HYPH</name>
<evidence type="ECO:0000313" key="2">
    <source>
        <dbReference type="EMBL" id="GJE77197.1"/>
    </source>
</evidence>
<dbReference type="Proteomes" id="UP001055093">
    <property type="component" value="Unassembled WGS sequence"/>
</dbReference>
<evidence type="ECO:0008006" key="4">
    <source>
        <dbReference type="Google" id="ProtNLM"/>
    </source>
</evidence>
<evidence type="ECO:0000313" key="3">
    <source>
        <dbReference type="Proteomes" id="UP001055093"/>
    </source>
</evidence>
<comment type="caution">
    <text evidence="2">The sequence shown here is derived from an EMBL/GenBank/DDBJ whole genome shotgun (WGS) entry which is preliminary data.</text>
</comment>
<gene>
    <name evidence="2" type="ORF">BGCPKDLD_3800</name>
</gene>
<evidence type="ECO:0000256" key="1">
    <source>
        <dbReference type="SAM" id="MobiDB-lite"/>
    </source>
</evidence>
<feature type="region of interest" description="Disordered" evidence="1">
    <location>
        <begin position="228"/>
        <end position="256"/>
    </location>
</feature>
<keyword evidence="3" id="KW-1185">Reference proteome</keyword>
<feature type="compositionally biased region" description="Basic and acidic residues" evidence="1">
    <location>
        <begin position="244"/>
        <end position="256"/>
    </location>
</feature>
<dbReference type="EMBL" id="BPRE01000013">
    <property type="protein sequence ID" value="GJE77197.1"/>
    <property type="molecule type" value="Genomic_DNA"/>
</dbReference>
<reference evidence="2" key="2">
    <citation type="submission" date="2021-08" db="EMBL/GenBank/DDBJ databases">
        <authorList>
            <person name="Tani A."/>
            <person name="Ola A."/>
            <person name="Ogura Y."/>
            <person name="Katsura K."/>
            <person name="Hayashi T."/>
        </authorList>
    </citation>
    <scope>NUCLEOTIDE SEQUENCE</scope>
    <source>
        <strain evidence="2">DSM 14458</strain>
    </source>
</reference>
<proteinExistence type="predicted"/>
<accession>A0ABQ4V2R4</accession>
<protein>
    <recommendedName>
        <fullName evidence="4">AP2 domain-containing protein</fullName>
    </recommendedName>
</protein>
<reference evidence="2" key="1">
    <citation type="journal article" date="2021" name="Front. Microbiol.">
        <title>Comprehensive Comparative Genomics and Phenotyping of Methylobacterium Species.</title>
        <authorList>
            <person name="Alessa O."/>
            <person name="Ogura Y."/>
            <person name="Fujitani Y."/>
            <person name="Takami H."/>
            <person name="Hayashi T."/>
            <person name="Sahin N."/>
            <person name="Tani A."/>
        </authorList>
    </citation>
    <scope>NUCLEOTIDE SEQUENCE</scope>
    <source>
        <strain evidence="2">DSM 14458</strain>
    </source>
</reference>
<sequence length="256" mass="29216">MLCLNSVIHWCARLSMPSKIDYQGRRFGKAVIVAEEGRDNHGAVMWRIQCDCGGTSLVRGSSLKQGSTKSCGCGIAEASSRPRKHGATHTPLYRRWRGMLDRCTRETHCDYHNYGGRGISVCERWKEFKSFAEDMAEGFDPSLEIERENVNGSYSPDNCRWATRVEQQRNRRNNHRVEWRGFNYTVYEWAERLGHKPNTLIYRLRRGWPIERAMTEGAPPNARLELANAPVCDSPPHPAGDHAATADHDLTATERR</sequence>